<name>A0A1G6QWE9_9BACI</name>
<dbReference type="Pfam" id="PF25991">
    <property type="entry name" value="KhtT_N"/>
    <property type="match status" value="1"/>
</dbReference>
<sequence>MNIRESDLPGIGRKFELMTENDDKVVVIIHDDGRREVYHYDDEDLDESISGVTFTDSEARQLASIIGGMTYKPKAVETIEVAFDDLVIEWYKLGPSAPIIGKSIGEIGIRQNYNINIIGIIRKDHSKQLNPGVDSIFKSGDTIVISGERADIKRANSELFLKERG</sequence>
<dbReference type="GO" id="GO:0006813">
    <property type="term" value="P:potassium ion transport"/>
    <property type="evidence" value="ECO:0007669"/>
    <property type="project" value="InterPro"/>
</dbReference>
<dbReference type="PIRSF" id="PIRSF005028">
    <property type="entry name" value="KhtT"/>
    <property type="match status" value="1"/>
</dbReference>
<dbReference type="InterPro" id="IPR058776">
    <property type="entry name" value="KhtT-like_N"/>
</dbReference>
<dbReference type="AlphaFoldDB" id="A0A1G6QWE9"/>
<evidence type="ECO:0000313" key="3">
    <source>
        <dbReference type="Proteomes" id="UP000198666"/>
    </source>
</evidence>
<dbReference type="InterPro" id="IPR036721">
    <property type="entry name" value="RCK_C_sf"/>
</dbReference>
<dbReference type="RefSeq" id="WP_093727316.1">
    <property type="nucleotide sequence ID" value="NZ_FMZB01000005.1"/>
</dbReference>
<dbReference type="InterPro" id="IPR050144">
    <property type="entry name" value="AAE_transporter"/>
</dbReference>
<dbReference type="Pfam" id="PF02080">
    <property type="entry name" value="TrkA_C"/>
    <property type="match status" value="1"/>
</dbReference>
<dbReference type="EMBL" id="FMZB01000005">
    <property type="protein sequence ID" value="SDC96284.1"/>
    <property type="molecule type" value="Genomic_DNA"/>
</dbReference>
<dbReference type="SUPFAM" id="SSF116726">
    <property type="entry name" value="TrkA C-terminal domain-like"/>
    <property type="match status" value="1"/>
</dbReference>
<protein>
    <submittedName>
        <fullName evidence="2">TrkA domain protein</fullName>
    </submittedName>
</protein>
<accession>A0A1G6QWE9</accession>
<dbReference type="PANTHER" id="PTHR30445">
    <property type="entry name" value="K(+)_H(+) ANTIPORTER SUBUNIT KHTT"/>
    <property type="match status" value="1"/>
</dbReference>
<dbReference type="PANTHER" id="PTHR30445:SF8">
    <property type="entry name" value="K(+)_H(+) ANTIPORTER SUBUNIT KHTT"/>
    <property type="match status" value="1"/>
</dbReference>
<keyword evidence="3" id="KW-1185">Reference proteome</keyword>
<dbReference type="OrthoDB" id="67547at2"/>
<organism evidence="2 3">
    <name type="scientific">Terribacillus halophilus</name>
    <dbReference type="NCBI Taxonomy" id="361279"/>
    <lineage>
        <taxon>Bacteria</taxon>
        <taxon>Bacillati</taxon>
        <taxon>Bacillota</taxon>
        <taxon>Bacilli</taxon>
        <taxon>Bacillales</taxon>
        <taxon>Bacillaceae</taxon>
        <taxon>Terribacillus</taxon>
    </lineage>
</organism>
<dbReference type="GO" id="GO:0008324">
    <property type="term" value="F:monoatomic cation transmembrane transporter activity"/>
    <property type="evidence" value="ECO:0007669"/>
    <property type="project" value="InterPro"/>
</dbReference>
<evidence type="ECO:0000259" key="1">
    <source>
        <dbReference type="PROSITE" id="PS51202"/>
    </source>
</evidence>
<feature type="domain" description="RCK C-terminal" evidence="1">
    <location>
        <begin position="76"/>
        <end position="161"/>
    </location>
</feature>
<dbReference type="STRING" id="361279.SAMN05421663_105238"/>
<dbReference type="InterPro" id="IPR026278">
    <property type="entry name" value="KhtT"/>
</dbReference>
<dbReference type="Gene3D" id="3.30.70.1450">
    <property type="entry name" value="Regulator of K+ conductance, C-terminal domain"/>
    <property type="match status" value="1"/>
</dbReference>
<dbReference type="PROSITE" id="PS51202">
    <property type="entry name" value="RCK_C"/>
    <property type="match status" value="1"/>
</dbReference>
<gene>
    <name evidence="2" type="ORF">SAMN05421663_105238</name>
</gene>
<dbReference type="InterPro" id="IPR006037">
    <property type="entry name" value="RCK_C"/>
</dbReference>
<proteinExistence type="predicted"/>
<dbReference type="Proteomes" id="UP000198666">
    <property type="component" value="Unassembled WGS sequence"/>
</dbReference>
<reference evidence="3" key="1">
    <citation type="submission" date="2016-10" db="EMBL/GenBank/DDBJ databases">
        <authorList>
            <person name="Varghese N."/>
            <person name="Submissions S."/>
        </authorList>
    </citation>
    <scope>NUCLEOTIDE SEQUENCE [LARGE SCALE GENOMIC DNA]</scope>
    <source>
        <strain evidence="3">DSM 21620</strain>
    </source>
</reference>
<evidence type="ECO:0000313" key="2">
    <source>
        <dbReference type="EMBL" id="SDC96284.1"/>
    </source>
</evidence>